<comment type="caution">
    <text evidence="1">The sequence shown here is derived from an EMBL/GenBank/DDBJ whole genome shotgun (WGS) entry which is preliminary data.</text>
</comment>
<evidence type="ECO:0000313" key="1">
    <source>
        <dbReference type="EMBL" id="MBH8566713.1"/>
    </source>
</evidence>
<accession>A0A8J7HVF1</accession>
<dbReference type="AlphaFoldDB" id="A0A8J7HVF1"/>
<reference evidence="1 2" key="1">
    <citation type="journal article" date="2021" name="Int. J. Syst. Evol. Microbiol.">
        <title>Amazonocrinis nigriterrae gen. nov., sp. nov., Atlanticothrix silvestris gen. nov., sp. nov. and Dendronalium phyllosphericum gen. nov., sp. nov., nostocacean cyanobacteria from Brazilian environments.</title>
        <authorList>
            <person name="Alvarenga D.O."/>
            <person name="Andreote A.P.D."/>
            <person name="Branco L.H.Z."/>
            <person name="Delbaje E."/>
            <person name="Cruz R.B."/>
            <person name="Varani A.M."/>
            <person name="Fiore M.F."/>
        </authorList>
    </citation>
    <scope>NUCLEOTIDE SEQUENCE [LARGE SCALE GENOMIC DNA]</scope>
    <source>
        <strain evidence="1 2">CENA67</strain>
    </source>
</reference>
<keyword evidence="2" id="KW-1185">Reference proteome</keyword>
<dbReference type="EMBL" id="JAECZC010000102">
    <property type="protein sequence ID" value="MBH8566713.1"/>
    <property type="molecule type" value="Genomic_DNA"/>
</dbReference>
<sequence length="745" mass="76687">MASNLVQLIISARDQASNVFGRITSALGGLGRSANNASGGTQSLTSAITSGIIQANLLGQALQLAGNAAAFMGGKFEEAKKIQLDTVSAAGTFAALTGESYKESEKFVVSFGAELSKIAGALPGATADYQRVANSIMDNVIPAFKDANGVLNKGEFQKNLTDITKQMTLLGISSGTDAGAVGMFTARLLDGNIASAKNLLFADNNPAFINLLEQEMKKRGKTLNDMKNISAKERIEVVKAVSGKLVTKDVIDAASNTVDGLIAGIESSLFDPTSGVFGLLRDLSVGEGQQNVMTAVAGGIKAMQAFFDAGASILQALGVPSVDPMLVLYNGINTVTGWINKAAGFAGSLASLAKGAGGGIAGASAIISNIFNPDFIIGSFQKLINSIQGFIKPDILVNSFQSLMGGVQKFFNPSAILNGFEKLLSGINNWISQFFSWLADSSLKVLSSGGGAIGFGVMGAKLGIFSGQLVGKLIQGIINLPWGDILISIGNIALGVVPFVVGLVGGFRATVVLEIGRGLLSIGGKLLEGLGLVWEAAVYTTQEWLSSFLGGWGEVGGFAISSVQNFFTSLGSAIADMWNQLLSAIKSAIGNLLNQAQSIISAPFNAASNFVNNPIGTAQSAFTSVGQTAVNIGQNIGSSVGSLLGFYKGHIPTASDGLLGALATESRNMPSGASPVIANSSEFILTPAQMQRLMQGSAAVGASAKSTVLAPVINVYGVNDPVAIARLALEQLEIMYAAQVQGQLA</sequence>
<protein>
    <submittedName>
        <fullName evidence="1">Uncharacterized protein</fullName>
    </submittedName>
</protein>
<name>A0A8J7HVF1_9NOST</name>
<dbReference type="RefSeq" id="WP_198128447.1">
    <property type="nucleotide sequence ID" value="NZ_JAECZC010000102.1"/>
</dbReference>
<gene>
    <name evidence="1" type="ORF">I8748_31955</name>
</gene>
<evidence type="ECO:0000313" key="2">
    <source>
        <dbReference type="Proteomes" id="UP000632766"/>
    </source>
</evidence>
<organism evidence="1 2">
    <name type="scientific">Amazonocrinis nigriterrae CENA67</name>
    <dbReference type="NCBI Taxonomy" id="2794033"/>
    <lineage>
        <taxon>Bacteria</taxon>
        <taxon>Bacillati</taxon>
        <taxon>Cyanobacteriota</taxon>
        <taxon>Cyanophyceae</taxon>
        <taxon>Nostocales</taxon>
        <taxon>Nostocaceae</taxon>
        <taxon>Amazonocrinis</taxon>
        <taxon>Amazonocrinis nigriterrae</taxon>
    </lineage>
</organism>
<proteinExistence type="predicted"/>
<dbReference type="Proteomes" id="UP000632766">
    <property type="component" value="Unassembled WGS sequence"/>
</dbReference>